<dbReference type="InterPro" id="IPR050600">
    <property type="entry name" value="SETD3_SETD6_MTase"/>
</dbReference>
<dbReference type="SUPFAM" id="SSF82199">
    <property type="entry name" value="SET domain"/>
    <property type="match status" value="2"/>
</dbReference>
<protein>
    <recommendedName>
        <fullName evidence="3">SET domain-containing protein</fullName>
    </recommendedName>
</protein>
<organism evidence="1 2">
    <name type="scientific">Triparma laevis f. longispina</name>
    <dbReference type="NCBI Taxonomy" id="1714387"/>
    <lineage>
        <taxon>Eukaryota</taxon>
        <taxon>Sar</taxon>
        <taxon>Stramenopiles</taxon>
        <taxon>Ochrophyta</taxon>
        <taxon>Bolidophyceae</taxon>
        <taxon>Parmales</taxon>
        <taxon>Triparmaceae</taxon>
        <taxon>Triparma</taxon>
    </lineage>
</organism>
<sequence>MSLNKRDALLVLLVGVFAIFFGKKITLSRDEPASTASNNISQRRAGTETGDALYDWAQWNSFVQNNAVERGYDIIGGATIRGGRAARDIRAGEYFIRLDLDAAFSMRTIESDPVLREALGFNSQLYREVIPSAIEAQNLEYEHPWEHAVPLALLHHISLPEKSSRYWGYLEELRQTNLSAQPAFHPPEFVFEKFPELFNSEDDKANWITVDWDWQEMYTIMSRRSRRHLEINFPDLFGPHILVRGQPILSDDNQLWASQLFYSRYWGQDLDLFGDGKSSMHGAMLPIMDSLNYAFDSPVDCGVSGGPKEGGNFFSCWTKSPIQKGDAIVWKYSETTDMQTAIRSWGFYHPNMLDGRPAKPSAAIQENRETATVRKAPVLRKIDENYVETGDALYDWAAMNPFINNVNGAVTRGFNEINGQMIRGTVAARDIEAGEEYIRLELDAAISLRTIDKDPVLQNVLGTQSEYFNEILPVAYAATNMKFDDRYEYILPLAILYHASLPGRESPWWGYISEMLDADLSYHPSSLTPEDMFENFPDVFANDGIRGVWMKQDDDWVEAYYIISRRTRRFLEKNYPDIFGPQILVRGQPILSQDNQLWACQLFVTRFWGEDYDIFSNNRIANHGAMLPVMDSYNYAWDSAGGHLCGVSGERDENGNYYYRCKTSRAIKKGSPLRFQYSVDVCRSDAIRTWGFFVPEMPLCDHEHHFRSQGGDSRGKAEQK</sequence>
<accession>A0A9W7FMD3</accession>
<comment type="caution">
    <text evidence="1">The sequence shown here is derived from an EMBL/GenBank/DDBJ whole genome shotgun (WGS) entry which is preliminary data.</text>
</comment>
<evidence type="ECO:0008006" key="3">
    <source>
        <dbReference type="Google" id="ProtNLM"/>
    </source>
</evidence>
<dbReference type="PANTHER" id="PTHR13271">
    <property type="entry name" value="UNCHARACTERIZED PUTATIVE METHYLTRANSFERASE"/>
    <property type="match status" value="1"/>
</dbReference>
<gene>
    <name evidence="1" type="ORF">TrLO_g7169</name>
</gene>
<evidence type="ECO:0000313" key="1">
    <source>
        <dbReference type="EMBL" id="GMI14641.1"/>
    </source>
</evidence>
<name>A0A9W7FMD3_9STRA</name>
<dbReference type="Proteomes" id="UP001165122">
    <property type="component" value="Unassembled WGS sequence"/>
</dbReference>
<dbReference type="EMBL" id="BRXW01000216">
    <property type="protein sequence ID" value="GMI14641.1"/>
    <property type="molecule type" value="Genomic_DNA"/>
</dbReference>
<dbReference type="Gene3D" id="3.90.1410.10">
    <property type="entry name" value="set domain protein methyltransferase, domain 1"/>
    <property type="match status" value="2"/>
</dbReference>
<reference evidence="2" key="1">
    <citation type="journal article" date="2023" name="Commun. Biol.">
        <title>Genome analysis of Parmales, the sister group of diatoms, reveals the evolutionary specialization of diatoms from phago-mixotrophs to photoautotrophs.</title>
        <authorList>
            <person name="Ban H."/>
            <person name="Sato S."/>
            <person name="Yoshikawa S."/>
            <person name="Yamada K."/>
            <person name="Nakamura Y."/>
            <person name="Ichinomiya M."/>
            <person name="Sato N."/>
            <person name="Blanc-Mathieu R."/>
            <person name="Endo H."/>
            <person name="Kuwata A."/>
            <person name="Ogata H."/>
        </authorList>
    </citation>
    <scope>NUCLEOTIDE SEQUENCE [LARGE SCALE GENOMIC DNA]</scope>
    <source>
        <strain evidence="2">NIES 3700</strain>
    </source>
</reference>
<keyword evidence="2" id="KW-1185">Reference proteome</keyword>
<dbReference type="AlphaFoldDB" id="A0A9W7FMD3"/>
<evidence type="ECO:0000313" key="2">
    <source>
        <dbReference type="Proteomes" id="UP001165122"/>
    </source>
</evidence>
<dbReference type="OrthoDB" id="47230at2759"/>
<proteinExistence type="predicted"/>
<dbReference type="InterPro" id="IPR046341">
    <property type="entry name" value="SET_dom_sf"/>
</dbReference>
<dbReference type="CDD" id="cd10527">
    <property type="entry name" value="SET_LSMT"/>
    <property type="match status" value="1"/>
</dbReference>
<dbReference type="GO" id="GO:0016279">
    <property type="term" value="F:protein-lysine N-methyltransferase activity"/>
    <property type="evidence" value="ECO:0007669"/>
    <property type="project" value="TreeGrafter"/>
</dbReference>